<keyword evidence="1" id="KW-1133">Transmembrane helix</keyword>
<evidence type="ECO:0000313" key="3">
    <source>
        <dbReference type="Proteomes" id="UP000192678"/>
    </source>
</evidence>
<dbReference type="SUPFAM" id="SSF47781">
    <property type="entry name" value="RuvA domain 2-like"/>
    <property type="match status" value="3"/>
</dbReference>
<dbReference type="InterPro" id="IPR010994">
    <property type="entry name" value="RuvA_2-like"/>
</dbReference>
<keyword evidence="1" id="KW-0812">Transmembrane</keyword>
<dbReference type="PANTHER" id="PTHR21180:SF32">
    <property type="entry name" value="ENDONUCLEASE_EXONUCLEASE_PHOSPHATASE FAMILY DOMAIN-CONTAINING PROTEIN 1"/>
    <property type="match status" value="1"/>
</dbReference>
<feature type="transmembrane region" description="Helical" evidence="1">
    <location>
        <begin position="20"/>
        <end position="39"/>
    </location>
</feature>
<dbReference type="Proteomes" id="UP000192678">
    <property type="component" value="Unassembled WGS sequence"/>
</dbReference>
<keyword evidence="1" id="KW-0472">Membrane</keyword>
<gene>
    <name evidence="2" type="ORF">SAMN04488101_11119</name>
</gene>
<dbReference type="AlphaFoldDB" id="A0A1W2E9U4"/>
<dbReference type="Pfam" id="PF12836">
    <property type="entry name" value="HHH_3"/>
    <property type="match status" value="3"/>
</dbReference>
<organism evidence="2 3">
    <name type="scientific">Pedobacter nyackensis</name>
    <dbReference type="NCBI Taxonomy" id="475255"/>
    <lineage>
        <taxon>Bacteria</taxon>
        <taxon>Pseudomonadati</taxon>
        <taxon>Bacteroidota</taxon>
        <taxon>Sphingobacteriia</taxon>
        <taxon>Sphingobacteriales</taxon>
        <taxon>Sphingobacteriaceae</taxon>
        <taxon>Pedobacter</taxon>
    </lineage>
</organism>
<reference evidence="2 3" key="1">
    <citation type="submission" date="2017-04" db="EMBL/GenBank/DDBJ databases">
        <authorList>
            <person name="Afonso C.L."/>
            <person name="Miller P.J."/>
            <person name="Scott M.A."/>
            <person name="Spackman E."/>
            <person name="Goraichik I."/>
            <person name="Dimitrov K.M."/>
            <person name="Suarez D.L."/>
            <person name="Swayne D.E."/>
        </authorList>
    </citation>
    <scope>NUCLEOTIDE SEQUENCE [LARGE SCALE GENOMIC DNA]</scope>
    <source>
        <strain evidence="2 3">DSM 19625</strain>
    </source>
</reference>
<evidence type="ECO:0000313" key="2">
    <source>
        <dbReference type="EMBL" id="SMD06435.1"/>
    </source>
</evidence>
<proteinExistence type="predicted"/>
<accession>A0A1W2E9U4</accession>
<dbReference type="GO" id="GO:0015628">
    <property type="term" value="P:protein secretion by the type II secretion system"/>
    <property type="evidence" value="ECO:0007669"/>
    <property type="project" value="TreeGrafter"/>
</dbReference>
<dbReference type="InterPro" id="IPR051675">
    <property type="entry name" value="Endo/Exo/Phosphatase_dom_1"/>
</dbReference>
<name>A0A1W2E9U4_9SPHI</name>
<evidence type="ECO:0000256" key="1">
    <source>
        <dbReference type="SAM" id="Phobius"/>
    </source>
</evidence>
<keyword evidence="3" id="KW-1185">Reference proteome</keyword>
<dbReference type="Gene3D" id="1.10.150.280">
    <property type="entry name" value="AF1531-like domain"/>
    <property type="match status" value="3"/>
</dbReference>
<protein>
    <submittedName>
        <fullName evidence="2">Competence protein ComEA helix-hairpin-helix repeat region</fullName>
    </submittedName>
</protein>
<sequence>MKRWLITYFSFTKREFNGLMVLMGLILLMMIFPYIYGLIKSEEPITEADELAVLKLALEDKQKIAEATVNKGNGKDVAKKKAVRFVFDPNTIGQLEWERLGLSARQARSILNYRAKGGQFRTKEDLRKMYTITEQMYVQLEPYVKIVPPNVDYSDIKPKAYTKSSLVKAKSEIIEINGADTIELDKIKGIGMAFANRIVKYRARIGGFYKKEQLMEVFGLDSVKYIEIKDQIIVDASKIKKININTVEIDDFKNHPYIRYKQVNALIQYRKQHGKYSNFADLNKVAILNQETIDRLAAYLEF</sequence>
<dbReference type="PANTHER" id="PTHR21180">
    <property type="entry name" value="ENDONUCLEASE/EXONUCLEASE/PHOSPHATASE FAMILY DOMAIN-CONTAINING PROTEIN 1"/>
    <property type="match status" value="1"/>
</dbReference>
<dbReference type="STRING" id="475255.SAMN04488101_11119"/>
<dbReference type="GO" id="GO:0015627">
    <property type="term" value="C:type II protein secretion system complex"/>
    <property type="evidence" value="ECO:0007669"/>
    <property type="project" value="TreeGrafter"/>
</dbReference>
<dbReference type="EMBL" id="FWYB01000011">
    <property type="protein sequence ID" value="SMD06435.1"/>
    <property type="molecule type" value="Genomic_DNA"/>
</dbReference>
<dbReference type="OrthoDB" id="981124at2"/>
<dbReference type="RefSeq" id="WP_084290888.1">
    <property type="nucleotide sequence ID" value="NZ_FWYB01000011.1"/>
</dbReference>